<name>J9FVW3_9ZZZZ</name>
<protein>
    <submittedName>
        <fullName evidence="1">Uncharacterized protein</fullName>
    </submittedName>
</protein>
<comment type="caution">
    <text evidence="1">The sequence shown here is derived from an EMBL/GenBank/DDBJ whole genome shotgun (WGS) entry which is preliminary data.</text>
</comment>
<gene>
    <name evidence="1" type="ORF">EVA_13236</name>
</gene>
<dbReference type="EMBL" id="AMCI01004163">
    <property type="protein sequence ID" value="EJW98658.1"/>
    <property type="molecule type" value="Genomic_DNA"/>
</dbReference>
<reference evidence="1" key="1">
    <citation type="journal article" date="2012" name="PLoS ONE">
        <title>Gene sets for utilization of primary and secondary nutrition supplies in the distal gut of endangered iberian lynx.</title>
        <authorList>
            <person name="Alcaide M."/>
            <person name="Messina E."/>
            <person name="Richter M."/>
            <person name="Bargiela R."/>
            <person name="Peplies J."/>
            <person name="Huws S.A."/>
            <person name="Newbold C.J."/>
            <person name="Golyshin P.N."/>
            <person name="Simon M.A."/>
            <person name="Lopez G."/>
            <person name="Yakimov M.M."/>
            <person name="Ferrer M."/>
        </authorList>
    </citation>
    <scope>NUCLEOTIDE SEQUENCE</scope>
</reference>
<dbReference type="AlphaFoldDB" id="J9FVW3"/>
<accession>J9FVW3</accession>
<proteinExistence type="predicted"/>
<organism evidence="1">
    <name type="scientific">gut metagenome</name>
    <dbReference type="NCBI Taxonomy" id="749906"/>
    <lineage>
        <taxon>unclassified sequences</taxon>
        <taxon>metagenomes</taxon>
        <taxon>organismal metagenomes</taxon>
    </lineage>
</organism>
<evidence type="ECO:0000313" key="1">
    <source>
        <dbReference type="EMBL" id="EJW98658.1"/>
    </source>
</evidence>
<sequence length="50" mass="6015">MPRRITLKIRKLTSYLNISQLRLFIQYSLNKFIYFAYRVNIIQNNPPAIA</sequence>